<feature type="transmembrane region" description="Helical" evidence="1">
    <location>
        <begin position="126"/>
        <end position="148"/>
    </location>
</feature>
<keyword evidence="1" id="KW-1133">Transmembrane helix</keyword>
<keyword evidence="1" id="KW-0472">Membrane</keyword>
<organism evidence="2 3">
    <name type="scientific">Mesorhabditis spiculigera</name>
    <dbReference type="NCBI Taxonomy" id="96644"/>
    <lineage>
        <taxon>Eukaryota</taxon>
        <taxon>Metazoa</taxon>
        <taxon>Ecdysozoa</taxon>
        <taxon>Nematoda</taxon>
        <taxon>Chromadorea</taxon>
        <taxon>Rhabditida</taxon>
        <taxon>Rhabditina</taxon>
        <taxon>Rhabditomorpha</taxon>
        <taxon>Rhabditoidea</taxon>
        <taxon>Rhabditidae</taxon>
        <taxon>Mesorhabditinae</taxon>
        <taxon>Mesorhabditis</taxon>
    </lineage>
</organism>
<evidence type="ECO:0000313" key="3">
    <source>
        <dbReference type="Proteomes" id="UP001177023"/>
    </source>
</evidence>
<name>A0AA36C640_9BILA</name>
<evidence type="ECO:0000256" key="1">
    <source>
        <dbReference type="SAM" id="Phobius"/>
    </source>
</evidence>
<accession>A0AA36C640</accession>
<feature type="non-terminal residue" evidence="2">
    <location>
        <position position="640"/>
    </location>
</feature>
<feature type="transmembrane region" description="Helical" evidence="1">
    <location>
        <begin position="585"/>
        <end position="603"/>
    </location>
</feature>
<feature type="transmembrane region" description="Helical" evidence="1">
    <location>
        <begin position="338"/>
        <end position="361"/>
    </location>
</feature>
<dbReference type="EMBL" id="CATQJA010000424">
    <property type="protein sequence ID" value="CAJ0560195.1"/>
    <property type="molecule type" value="Genomic_DNA"/>
</dbReference>
<feature type="transmembrane region" description="Helical" evidence="1">
    <location>
        <begin position="412"/>
        <end position="433"/>
    </location>
</feature>
<evidence type="ECO:0000313" key="2">
    <source>
        <dbReference type="EMBL" id="CAJ0560195.1"/>
    </source>
</evidence>
<feature type="transmembrane region" description="Helical" evidence="1">
    <location>
        <begin position="373"/>
        <end position="406"/>
    </location>
</feature>
<protein>
    <recommendedName>
        <fullName evidence="4">G protein-coupled receptor</fullName>
    </recommendedName>
</protein>
<dbReference type="Gene3D" id="1.20.1070.10">
    <property type="entry name" value="Rhodopsin 7-helix transmembrane proteins"/>
    <property type="match status" value="1"/>
</dbReference>
<feature type="transmembrane region" description="Helical" evidence="1">
    <location>
        <begin position="84"/>
        <end position="105"/>
    </location>
</feature>
<feature type="transmembrane region" description="Helical" evidence="1">
    <location>
        <begin position="182"/>
        <end position="201"/>
    </location>
</feature>
<feature type="transmembrane region" description="Helical" evidence="1">
    <location>
        <begin position="213"/>
        <end position="235"/>
    </location>
</feature>
<feature type="transmembrane region" description="Helical" evidence="1">
    <location>
        <begin position="454"/>
        <end position="479"/>
    </location>
</feature>
<reference evidence="2" key="1">
    <citation type="submission" date="2023-06" db="EMBL/GenBank/DDBJ databases">
        <authorList>
            <person name="Delattre M."/>
        </authorList>
    </citation>
    <scope>NUCLEOTIDE SEQUENCE</scope>
    <source>
        <strain evidence="2">AF72</strain>
    </source>
</reference>
<dbReference type="AlphaFoldDB" id="A0AA36C640"/>
<keyword evidence="1" id="KW-0812">Transmembrane</keyword>
<feature type="transmembrane region" description="Helical" evidence="1">
    <location>
        <begin position="46"/>
        <end position="64"/>
    </location>
</feature>
<keyword evidence="3" id="KW-1185">Reference proteome</keyword>
<sequence length="640" mass="73919">MTPIPTEGELLRFGSLNIMLSVGGICLQIWYIKFLYARRPGWGRDIVLTLHLLSAFCDIVQLSAHGFAGLQMFFPEAPLPYSRFFGGLIIGGWINGTLYMNYFVLHRFLFVYLPFTADQILTPLVNKIYIVFTFMCFLLHMGCSVSIYNVTYNATQILWKVANTDKGGYEKLILEINEYSNYVFAFFCLPFYVAIIGMVLYRKKRMRAALKSRDIYIICQMMLSWALGMLCWIVWEIWTPKTDPPVVAYLKKSLSWIGWNCYKPLSTLITLSIKPSWVTGGANTNNPARGPNFTLANFRAECHRAWDNSEEFRLSAKIPMDDPATVATTVSPTVIPEYAIFGCIEFAVAAFFIGLQLWYFRYLLSKKPDWGKGVVVILFLLTAVCDVFQLIAHCYVALAMIFPVTLEPYCGYFGSLLLCGWMNAAFYMSFFVVNRFVHVYFPFQASRILQPWTAKLFVALSAVLFGFILYSTVFLLTVVRRQKDWKWSIDLTRPENRDNPYAVAIKAVANYMPTFFDLPFYVALIIMIIWRRQRAPRDFLRPREILVILQMLCSWLLRLGIWSSWHIFVSRSDPAVIKFLGKDMLWLVWNGFKPASTILMLWLKPTRLFSILVQRRHRAATHSITWIRARKSTVSTYATA</sequence>
<feature type="transmembrane region" description="Helical" evidence="1">
    <location>
        <begin position="12"/>
        <end position="34"/>
    </location>
</feature>
<feature type="transmembrane region" description="Helical" evidence="1">
    <location>
        <begin position="511"/>
        <end position="530"/>
    </location>
</feature>
<dbReference type="Proteomes" id="UP001177023">
    <property type="component" value="Unassembled WGS sequence"/>
</dbReference>
<comment type="caution">
    <text evidence="2">The sequence shown here is derived from an EMBL/GenBank/DDBJ whole genome shotgun (WGS) entry which is preliminary data.</text>
</comment>
<feature type="transmembrane region" description="Helical" evidence="1">
    <location>
        <begin position="545"/>
        <end position="565"/>
    </location>
</feature>
<evidence type="ECO:0008006" key="4">
    <source>
        <dbReference type="Google" id="ProtNLM"/>
    </source>
</evidence>
<gene>
    <name evidence="2" type="ORF">MSPICULIGERA_LOCUS1484</name>
</gene>
<proteinExistence type="predicted"/>